<name>X1A5T5_9ZZZZ</name>
<feature type="non-terminal residue" evidence="1">
    <location>
        <position position="1"/>
    </location>
</feature>
<accession>X1A5T5</accession>
<sequence>IFKVCDRQVLENWSLSEANYYYYYYHNDNFVYNTHTHKKIKKARTKTQNAHKKPFVVLVSLNTRISMNTKKSVLTCFQ</sequence>
<gene>
    <name evidence="1" type="ORF">S01H4_35284</name>
</gene>
<evidence type="ECO:0000313" key="1">
    <source>
        <dbReference type="EMBL" id="GAG77490.1"/>
    </source>
</evidence>
<comment type="caution">
    <text evidence="1">The sequence shown here is derived from an EMBL/GenBank/DDBJ whole genome shotgun (WGS) entry which is preliminary data.</text>
</comment>
<organism evidence="1">
    <name type="scientific">marine sediment metagenome</name>
    <dbReference type="NCBI Taxonomy" id="412755"/>
    <lineage>
        <taxon>unclassified sequences</taxon>
        <taxon>metagenomes</taxon>
        <taxon>ecological metagenomes</taxon>
    </lineage>
</organism>
<protein>
    <submittedName>
        <fullName evidence="1">Uncharacterized protein</fullName>
    </submittedName>
</protein>
<reference evidence="1" key="1">
    <citation type="journal article" date="2014" name="Front. Microbiol.">
        <title>High frequency of phylogenetically diverse reductive dehalogenase-homologous genes in deep subseafloor sedimentary metagenomes.</title>
        <authorList>
            <person name="Kawai M."/>
            <person name="Futagami T."/>
            <person name="Toyoda A."/>
            <person name="Takaki Y."/>
            <person name="Nishi S."/>
            <person name="Hori S."/>
            <person name="Arai W."/>
            <person name="Tsubouchi T."/>
            <person name="Morono Y."/>
            <person name="Uchiyama I."/>
            <person name="Ito T."/>
            <person name="Fujiyama A."/>
            <person name="Inagaki F."/>
            <person name="Takami H."/>
        </authorList>
    </citation>
    <scope>NUCLEOTIDE SEQUENCE</scope>
    <source>
        <strain evidence="1">Expedition CK06-06</strain>
    </source>
</reference>
<dbReference type="AlphaFoldDB" id="X1A5T5"/>
<dbReference type="EMBL" id="BART01018741">
    <property type="protein sequence ID" value="GAG77490.1"/>
    <property type="molecule type" value="Genomic_DNA"/>
</dbReference>
<proteinExistence type="predicted"/>